<comment type="cofactor">
    <cofactor evidence="1 10 11">
        <name>pyridoxal 5'-phosphate</name>
        <dbReference type="ChEBI" id="CHEBI:597326"/>
    </cofactor>
</comment>
<evidence type="ECO:0000256" key="5">
    <source>
        <dbReference type="ARBA" id="ARBA00012256"/>
    </source>
</evidence>
<dbReference type="InterPro" id="IPR049943">
    <property type="entry name" value="Ser_HO-MeTrfase-like"/>
</dbReference>
<dbReference type="InterPro" id="IPR019798">
    <property type="entry name" value="Ser_HO-MeTrfase_PLP_BS"/>
</dbReference>
<dbReference type="FunFam" id="3.40.640.10:FF:000097">
    <property type="entry name" value="Serine hydroxymethyltransferase"/>
    <property type="match status" value="1"/>
</dbReference>
<dbReference type="HAMAP" id="MF_00051">
    <property type="entry name" value="SHMT"/>
    <property type="match status" value="1"/>
</dbReference>
<dbReference type="GO" id="GO:0005739">
    <property type="term" value="C:mitochondrion"/>
    <property type="evidence" value="ECO:0007669"/>
    <property type="project" value="TreeGrafter"/>
</dbReference>
<evidence type="ECO:0000256" key="9">
    <source>
        <dbReference type="ARBA" id="ARBA00022898"/>
    </source>
</evidence>
<dbReference type="GO" id="GO:0005634">
    <property type="term" value="C:nucleus"/>
    <property type="evidence" value="ECO:0007669"/>
    <property type="project" value="TreeGrafter"/>
</dbReference>
<gene>
    <name evidence="13" type="ORF">CYNAS_LOCUS11510</name>
</gene>
<dbReference type="GO" id="GO:0019264">
    <property type="term" value="P:glycine biosynthetic process from serine"/>
    <property type="evidence" value="ECO:0007669"/>
    <property type="project" value="InterPro"/>
</dbReference>
<dbReference type="NCBIfam" id="NF000586">
    <property type="entry name" value="PRK00011.1"/>
    <property type="match status" value="1"/>
</dbReference>
<comment type="pathway">
    <text evidence="3 11">One-carbon metabolism; tetrahydrofolate interconversion.</text>
</comment>
<dbReference type="Pfam" id="PF00464">
    <property type="entry name" value="SHMT"/>
    <property type="match status" value="1"/>
</dbReference>
<organism evidence="13 14">
    <name type="scientific">Cylicocyclus nassatus</name>
    <name type="common">Nematode worm</name>
    <dbReference type="NCBI Taxonomy" id="53992"/>
    <lineage>
        <taxon>Eukaryota</taxon>
        <taxon>Metazoa</taxon>
        <taxon>Ecdysozoa</taxon>
        <taxon>Nematoda</taxon>
        <taxon>Chromadorea</taxon>
        <taxon>Rhabditida</taxon>
        <taxon>Rhabditina</taxon>
        <taxon>Rhabditomorpha</taxon>
        <taxon>Strongyloidea</taxon>
        <taxon>Strongylidae</taxon>
        <taxon>Cylicocyclus</taxon>
    </lineage>
</organism>
<evidence type="ECO:0000256" key="8">
    <source>
        <dbReference type="ARBA" id="ARBA00022679"/>
    </source>
</evidence>
<name>A0AA36M7D9_CYLNA</name>
<dbReference type="InterPro" id="IPR015424">
    <property type="entry name" value="PyrdxlP-dep_Trfase"/>
</dbReference>
<dbReference type="SUPFAM" id="SSF53383">
    <property type="entry name" value="PLP-dependent transferases"/>
    <property type="match status" value="1"/>
</dbReference>
<dbReference type="CDD" id="cd00378">
    <property type="entry name" value="SHMT"/>
    <property type="match status" value="1"/>
</dbReference>
<evidence type="ECO:0000259" key="12">
    <source>
        <dbReference type="Pfam" id="PF00464"/>
    </source>
</evidence>
<dbReference type="Gene3D" id="3.40.640.10">
    <property type="entry name" value="Type I PLP-dependent aspartate aminotransferase-like (Major domain)"/>
    <property type="match status" value="1"/>
</dbReference>
<dbReference type="GO" id="GO:0004372">
    <property type="term" value="F:glycine hydroxymethyltransferase activity"/>
    <property type="evidence" value="ECO:0007669"/>
    <property type="project" value="UniProtKB-EC"/>
</dbReference>
<evidence type="ECO:0000256" key="2">
    <source>
        <dbReference type="ARBA" id="ARBA00002224"/>
    </source>
</evidence>
<dbReference type="PANTHER" id="PTHR11680:SF59">
    <property type="entry name" value="SERINE HYDROXYMETHYLTRANSFERASE, CYTOSOLIC"/>
    <property type="match status" value="1"/>
</dbReference>
<evidence type="ECO:0000256" key="4">
    <source>
        <dbReference type="ARBA" id="ARBA00006376"/>
    </source>
</evidence>
<comment type="catalytic activity">
    <reaction evidence="11">
        <text>(6R)-5,10-methylene-5,6,7,8-tetrahydrofolate + glycine + H2O = (6S)-5,6,7,8-tetrahydrofolate + L-serine</text>
        <dbReference type="Rhea" id="RHEA:15481"/>
        <dbReference type="ChEBI" id="CHEBI:15377"/>
        <dbReference type="ChEBI" id="CHEBI:15636"/>
        <dbReference type="ChEBI" id="CHEBI:33384"/>
        <dbReference type="ChEBI" id="CHEBI:57305"/>
        <dbReference type="ChEBI" id="CHEBI:57453"/>
        <dbReference type="EC" id="2.1.2.1"/>
    </reaction>
</comment>
<keyword evidence="7 11" id="KW-0554">One-carbon metabolism</keyword>
<dbReference type="InterPro" id="IPR001085">
    <property type="entry name" value="Ser_HO-MeTrfase"/>
</dbReference>
<dbReference type="AlphaFoldDB" id="A0AA36M7D9"/>
<dbReference type="PANTHER" id="PTHR11680">
    <property type="entry name" value="SERINE HYDROXYMETHYLTRANSFERASE"/>
    <property type="match status" value="1"/>
</dbReference>
<dbReference type="Gene3D" id="3.90.1150.10">
    <property type="entry name" value="Aspartate Aminotransferase, domain 1"/>
    <property type="match status" value="1"/>
</dbReference>
<dbReference type="InterPro" id="IPR039429">
    <property type="entry name" value="SHMT-like_dom"/>
</dbReference>
<proteinExistence type="inferred from homology"/>
<comment type="function">
    <text evidence="2 11">Interconversion of serine and glycine.</text>
</comment>
<dbReference type="InterPro" id="IPR015422">
    <property type="entry name" value="PyrdxlP-dep_Trfase_small"/>
</dbReference>
<dbReference type="PIRSF" id="PIRSF000412">
    <property type="entry name" value="SHMT"/>
    <property type="match status" value="1"/>
</dbReference>
<evidence type="ECO:0000256" key="11">
    <source>
        <dbReference type="RuleBase" id="RU000585"/>
    </source>
</evidence>
<dbReference type="GO" id="GO:0035999">
    <property type="term" value="P:tetrahydrofolate interconversion"/>
    <property type="evidence" value="ECO:0007669"/>
    <property type="project" value="InterPro"/>
</dbReference>
<accession>A0AA36M7D9</accession>
<keyword evidence="8 11" id="KW-0808">Transferase</keyword>
<dbReference type="InterPro" id="IPR015421">
    <property type="entry name" value="PyrdxlP-dep_Trfase_major"/>
</dbReference>
<evidence type="ECO:0000256" key="1">
    <source>
        <dbReference type="ARBA" id="ARBA00001933"/>
    </source>
</evidence>
<evidence type="ECO:0000313" key="14">
    <source>
        <dbReference type="Proteomes" id="UP001176961"/>
    </source>
</evidence>
<comment type="caution">
    <text evidence="13">The sequence shown here is derived from an EMBL/GenBank/DDBJ whole genome shotgun (WGS) entry which is preliminary data.</text>
</comment>
<evidence type="ECO:0000313" key="13">
    <source>
        <dbReference type="EMBL" id="CAJ0599527.1"/>
    </source>
</evidence>
<dbReference type="EC" id="2.1.2.1" evidence="5 11"/>
<dbReference type="EMBL" id="CATQJL010000223">
    <property type="protein sequence ID" value="CAJ0599527.1"/>
    <property type="molecule type" value="Genomic_DNA"/>
</dbReference>
<reference evidence="13" key="1">
    <citation type="submission" date="2023-07" db="EMBL/GenBank/DDBJ databases">
        <authorList>
            <consortium name="CYATHOMIX"/>
        </authorList>
    </citation>
    <scope>NUCLEOTIDE SEQUENCE</scope>
    <source>
        <strain evidence="13">N/A</strain>
    </source>
</reference>
<dbReference type="PROSITE" id="PS00096">
    <property type="entry name" value="SHMT"/>
    <property type="match status" value="1"/>
</dbReference>
<evidence type="ECO:0000256" key="6">
    <source>
        <dbReference type="ARBA" id="ARBA00016846"/>
    </source>
</evidence>
<feature type="modified residue" description="N6-(pyridoxal phosphate)lysine" evidence="10">
    <location>
        <position position="280"/>
    </location>
</feature>
<sequence length="504" mass="55320">MQRIVPAVCRQPLQPVKILAAGMASQVHTPLIPVKRVPYQGKNMLRDPISEVDPEAHAIMKQEKARQRRGLELIASENFTTKSVMDALGSAMCNKYSEGYPGARYYGGNEFIDKMELLCQKRALEVFGLDPELWGVNVQSLSGAPANFAVYTAIAEPNGRIMGLDLPDGGHLSHGFFTPARKVSATSMFFQSMPYKVDPKSGLIDYDKMEQNAMLFRPKVIIAGVSCYARHLDYARFRKIADKCGAYLMSDMAHISGLVAAGVIPSPFEYSDIVTTTTHKSLRGPRGALIFYRKGVRSTNAKGEKIMYDIGEKISSAVFPGLQGGPHNHTIAGIAVALKQCLSEEFVNYSKQILANSQALSRKLMELGYTLATGGTDNHLCLVDLRPKGIEGAKAEHVLDMAHIACNKNTCPGDVSAFRPGGIRLGTPALTSRGLKEKDFEKVAEFIHEGLEILLRYQGQAGKTMKDFKSFTETNKDFLKDIGELAQKVEAFTAQFDIPGNPEF</sequence>
<keyword evidence="14" id="KW-1185">Reference proteome</keyword>
<dbReference type="GO" id="GO:0030170">
    <property type="term" value="F:pyridoxal phosphate binding"/>
    <property type="evidence" value="ECO:0007669"/>
    <property type="project" value="InterPro"/>
</dbReference>
<dbReference type="Proteomes" id="UP001176961">
    <property type="component" value="Unassembled WGS sequence"/>
</dbReference>
<protein>
    <recommendedName>
        <fullName evidence="6 11">Serine hydroxymethyltransferase</fullName>
        <ecNumber evidence="5 11">2.1.2.1</ecNumber>
    </recommendedName>
</protein>
<comment type="similarity">
    <text evidence="4 11">Belongs to the SHMT family.</text>
</comment>
<evidence type="ECO:0000256" key="10">
    <source>
        <dbReference type="PIRSR" id="PIRSR000412-50"/>
    </source>
</evidence>
<keyword evidence="9 10" id="KW-0663">Pyridoxal phosphate</keyword>
<evidence type="ECO:0000256" key="7">
    <source>
        <dbReference type="ARBA" id="ARBA00022563"/>
    </source>
</evidence>
<feature type="domain" description="Serine hydroxymethyltransferase-like" evidence="12">
    <location>
        <begin position="50"/>
        <end position="447"/>
    </location>
</feature>
<evidence type="ECO:0000256" key="3">
    <source>
        <dbReference type="ARBA" id="ARBA00004777"/>
    </source>
</evidence>